<sequence>MQISRRPALLGIAVWLCVASHPGNAAALADRLQREAPTQPTPTRQPLTSVQQHNGTLVMVGANGLILLSDANGTTQQAQVPVDLLLTSVYFVDARNGWAVGHDGVILNSSDAGATWTTQSDGAAIGKLMKLSAEQRIARLQAETPSDDVNRALDNANFMLDDVNAGLQSGPSRPLLDIWFRNADEGWAVGAYGTVLHTVDGGKQWQFMEGLDDPERLHLNAIVGLADGTLLIAGEGGRIYRSIDGGNRWTALPATTPASLYKLIALRDGQVFALGFGGTLLSSKDQGQHWQLIPLPTHANLYGGAQLPDGDLALVGQAGTVLLSQDSRNFRRWQGRGRAALLGIAMLSDGQIALIGSAGLSRIALSEIEANLQ</sequence>
<evidence type="ECO:0000256" key="1">
    <source>
        <dbReference type="ARBA" id="ARBA00022531"/>
    </source>
</evidence>
<feature type="chain" id="PRO_5041284262" description="Photosynthesis system II assembly factor Ycf48/Hcf136-like domain-containing protein" evidence="3">
    <location>
        <begin position="26"/>
        <end position="373"/>
    </location>
</feature>
<dbReference type="AlphaFoldDB" id="A0AA36CMI6"/>
<name>A0AA36CMI6_9BILA</name>
<dbReference type="PANTHER" id="PTHR47199">
    <property type="entry name" value="PHOTOSYSTEM II STABILITY/ASSEMBLY FACTOR HCF136, CHLOROPLASTIC"/>
    <property type="match status" value="1"/>
</dbReference>
<organism evidence="5 6">
    <name type="scientific">Mesorhabditis spiculigera</name>
    <dbReference type="NCBI Taxonomy" id="96644"/>
    <lineage>
        <taxon>Eukaryota</taxon>
        <taxon>Metazoa</taxon>
        <taxon>Ecdysozoa</taxon>
        <taxon>Nematoda</taxon>
        <taxon>Chromadorea</taxon>
        <taxon>Rhabditida</taxon>
        <taxon>Rhabditina</taxon>
        <taxon>Rhabditomorpha</taxon>
        <taxon>Rhabditoidea</taxon>
        <taxon>Rhabditidae</taxon>
        <taxon>Mesorhabditinae</taxon>
        <taxon>Mesorhabditis</taxon>
    </lineage>
</organism>
<feature type="non-terminal residue" evidence="5">
    <location>
        <position position="373"/>
    </location>
</feature>
<keyword evidence="6" id="KW-1185">Reference proteome</keyword>
<proteinExistence type="predicted"/>
<evidence type="ECO:0000259" key="4">
    <source>
        <dbReference type="Pfam" id="PF14870"/>
    </source>
</evidence>
<dbReference type="Proteomes" id="UP001177023">
    <property type="component" value="Unassembled WGS sequence"/>
</dbReference>
<keyword evidence="2" id="KW-0604">Photosystem II</keyword>
<evidence type="ECO:0000256" key="2">
    <source>
        <dbReference type="ARBA" id="ARBA00023276"/>
    </source>
</evidence>
<protein>
    <recommendedName>
        <fullName evidence="4">Photosynthesis system II assembly factor Ycf48/Hcf136-like domain-containing protein</fullName>
    </recommendedName>
</protein>
<accession>A0AA36CMI6</accession>
<dbReference type="InterPro" id="IPR015943">
    <property type="entry name" value="WD40/YVTN_repeat-like_dom_sf"/>
</dbReference>
<feature type="domain" description="Photosynthesis system II assembly factor Ycf48/Hcf136-like" evidence="4">
    <location>
        <begin position="174"/>
        <end position="253"/>
    </location>
</feature>
<feature type="signal peptide" evidence="3">
    <location>
        <begin position="1"/>
        <end position="25"/>
    </location>
</feature>
<evidence type="ECO:0000256" key="3">
    <source>
        <dbReference type="SAM" id="SignalP"/>
    </source>
</evidence>
<dbReference type="EMBL" id="CATQJA010002532">
    <property type="protein sequence ID" value="CAJ0571100.1"/>
    <property type="molecule type" value="Genomic_DNA"/>
</dbReference>
<dbReference type="Gene3D" id="2.130.10.10">
    <property type="entry name" value="YVTN repeat-like/Quinoprotein amine dehydrogenase"/>
    <property type="match status" value="1"/>
</dbReference>
<gene>
    <name evidence="5" type="ORF">MSPICULIGERA_LOCUS9524</name>
</gene>
<dbReference type="Pfam" id="PF14870">
    <property type="entry name" value="PSII_BNR"/>
    <property type="match status" value="1"/>
</dbReference>
<comment type="caution">
    <text evidence="5">The sequence shown here is derived from an EMBL/GenBank/DDBJ whole genome shotgun (WGS) entry which is preliminary data.</text>
</comment>
<dbReference type="CDD" id="cd15482">
    <property type="entry name" value="Sialidase_non-viral"/>
    <property type="match status" value="1"/>
</dbReference>
<dbReference type="PANTHER" id="PTHR47199:SF2">
    <property type="entry name" value="PHOTOSYSTEM II STABILITY_ASSEMBLY FACTOR HCF136, CHLOROPLASTIC"/>
    <property type="match status" value="1"/>
</dbReference>
<dbReference type="SUPFAM" id="SSF110296">
    <property type="entry name" value="Oligoxyloglucan reducing end-specific cellobiohydrolase"/>
    <property type="match status" value="1"/>
</dbReference>
<keyword evidence="1" id="KW-0602">Photosynthesis</keyword>
<dbReference type="InterPro" id="IPR028203">
    <property type="entry name" value="PSII_CF48-like_dom"/>
</dbReference>
<evidence type="ECO:0000313" key="6">
    <source>
        <dbReference type="Proteomes" id="UP001177023"/>
    </source>
</evidence>
<reference evidence="5" key="1">
    <citation type="submission" date="2023-06" db="EMBL/GenBank/DDBJ databases">
        <authorList>
            <person name="Delattre M."/>
        </authorList>
    </citation>
    <scope>NUCLEOTIDE SEQUENCE</scope>
    <source>
        <strain evidence="5">AF72</strain>
    </source>
</reference>
<keyword evidence="3" id="KW-0732">Signal</keyword>
<evidence type="ECO:0000313" key="5">
    <source>
        <dbReference type="EMBL" id="CAJ0571100.1"/>
    </source>
</evidence>